<dbReference type="Pfam" id="PF10824">
    <property type="entry name" value="T7SS_ESX_EspC"/>
    <property type="match status" value="1"/>
</dbReference>
<dbReference type="InterPro" id="IPR022536">
    <property type="entry name" value="EspC"/>
</dbReference>
<feature type="compositionally biased region" description="Basic and acidic residues" evidence="1">
    <location>
        <begin position="1"/>
        <end position="11"/>
    </location>
</feature>
<protein>
    <recommendedName>
        <fullName evidence="4">ESX-1 secretion-associated protein</fullName>
    </recommendedName>
</protein>
<dbReference type="InterPro" id="IPR036689">
    <property type="entry name" value="ESAT-6-like_sf"/>
</dbReference>
<evidence type="ECO:0008006" key="4">
    <source>
        <dbReference type="Google" id="ProtNLM"/>
    </source>
</evidence>
<feature type="region of interest" description="Disordered" evidence="1">
    <location>
        <begin position="1"/>
        <end position="24"/>
    </location>
</feature>
<dbReference type="Gene3D" id="1.10.287.1060">
    <property type="entry name" value="ESAT-6-like"/>
    <property type="match status" value="1"/>
</dbReference>
<dbReference type="eggNOG" id="ENOG5031TUM">
    <property type="taxonomic scope" value="Bacteria"/>
</dbReference>
<dbReference type="EMBL" id="AGVE01000029">
    <property type="protein sequence ID" value="EHI13666.1"/>
    <property type="molecule type" value="Genomic_DNA"/>
</dbReference>
<dbReference type="AlphaFoldDB" id="G7CE95"/>
<organism evidence="2 3">
    <name type="scientific">Mycolicibacterium thermoresistibile (strain ATCC 19527 / DSM 44167 / CIP 105390 / JCM 6362 / NCTC 10409 / 316)</name>
    <name type="common">Mycobacterium thermoresistibile</name>
    <dbReference type="NCBI Taxonomy" id="1078020"/>
    <lineage>
        <taxon>Bacteria</taxon>
        <taxon>Bacillati</taxon>
        <taxon>Actinomycetota</taxon>
        <taxon>Actinomycetes</taxon>
        <taxon>Mycobacteriales</taxon>
        <taxon>Mycobacteriaceae</taxon>
        <taxon>Mycolicibacterium</taxon>
    </lineage>
</organism>
<sequence>MEGRPDYRPDRLSSLGREPAGMSDLEVDPVEVRRSAAQMEVVAQEASSSRDAVADSVSTQEAAWKQVGKPGFAKFVDILEQQAERLRTDLTDLGDKLRAAADVYEQQDAEAGDALDTSVR</sequence>
<dbReference type="GO" id="GO:0009306">
    <property type="term" value="P:protein secretion"/>
    <property type="evidence" value="ECO:0007669"/>
    <property type="project" value="InterPro"/>
</dbReference>
<evidence type="ECO:0000313" key="2">
    <source>
        <dbReference type="EMBL" id="EHI13666.1"/>
    </source>
</evidence>
<evidence type="ECO:0000256" key="1">
    <source>
        <dbReference type="SAM" id="MobiDB-lite"/>
    </source>
</evidence>
<gene>
    <name evidence="2" type="ORF">KEK_06535</name>
</gene>
<comment type="caution">
    <text evidence="2">The sequence shown here is derived from an EMBL/GenBank/DDBJ whole genome shotgun (WGS) entry which is preliminary data.</text>
</comment>
<reference evidence="2 3" key="1">
    <citation type="submission" date="2011-11" db="EMBL/GenBank/DDBJ databases">
        <authorList>
            <consortium name="Tuberculosis Structural Genomics Consortium"/>
            <person name="Ioerger T.R."/>
        </authorList>
    </citation>
    <scope>NUCLEOTIDE SEQUENCE [LARGE SCALE GENOMIC DNA]</scope>
    <source>
        <strain evidence="3">ATCC 19527 / DSM 44167 / CIP 105390 / JCM 6362 / NCTC 10409 / 316</strain>
    </source>
</reference>
<evidence type="ECO:0000313" key="3">
    <source>
        <dbReference type="Proteomes" id="UP000004915"/>
    </source>
</evidence>
<dbReference type="PATRIC" id="fig|1078020.3.peg.1292"/>
<proteinExistence type="predicted"/>
<dbReference type="Proteomes" id="UP000004915">
    <property type="component" value="Unassembled WGS sequence"/>
</dbReference>
<dbReference type="SUPFAM" id="SSF140453">
    <property type="entry name" value="EsxAB dimer-like"/>
    <property type="match status" value="1"/>
</dbReference>
<name>G7CE95_MYCT3</name>
<accession>G7CE95</accession>
<keyword evidence="3" id="KW-1185">Reference proteome</keyword>